<dbReference type="PIRSF" id="PIRSF001619">
    <property type="entry name" value="Biotin_synth"/>
    <property type="match status" value="1"/>
</dbReference>
<feature type="domain" description="Radical SAM core" evidence="16">
    <location>
        <begin position="51"/>
        <end position="282"/>
    </location>
</feature>
<dbReference type="PANTHER" id="PTHR22976:SF2">
    <property type="entry name" value="BIOTIN SYNTHASE, MITOCHONDRIAL"/>
    <property type="match status" value="1"/>
</dbReference>
<keyword evidence="10 14" id="KW-0093">Biotin biosynthesis</keyword>
<dbReference type="SMART" id="SM00729">
    <property type="entry name" value="Elp3"/>
    <property type="match status" value="1"/>
</dbReference>
<comment type="pathway">
    <text evidence="1 14">Cofactor biosynthesis; biotin biosynthesis; biotin from 7,8-diaminononanoate: step 2/2.</text>
</comment>
<evidence type="ECO:0000256" key="11">
    <source>
        <dbReference type="ARBA" id="ARBA00023004"/>
    </source>
</evidence>
<dbReference type="HAMAP" id="MF_01694">
    <property type="entry name" value="BioB"/>
    <property type="match status" value="1"/>
</dbReference>
<keyword evidence="7 14" id="KW-0949">S-adenosyl-L-methionine</keyword>
<reference evidence="17 18" key="1">
    <citation type="submission" date="2018-06" db="EMBL/GenBank/DDBJ databases">
        <authorList>
            <consortium name="Pathogen Informatics"/>
            <person name="Doyle S."/>
        </authorList>
    </citation>
    <scope>NUCLEOTIDE SEQUENCE [LARGE SCALE GENOMIC DNA]</scope>
    <source>
        <strain evidence="17 18">NCTC12112</strain>
    </source>
</reference>
<dbReference type="GO" id="GO:0004076">
    <property type="term" value="F:biotin synthase activity"/>
    <property type="evidence" value="ECO:0007669"/>
    <property type="project" value="UniProtKB-UniRule"/>
</dbReference>
<dbReference type="GO" id="GO:0051537">
    <property type="term" value="F:2 iron, 2 sulfur cluster binding"/>
    <property type="evidence" value="ECO:0007669"/>
    <property type="project" value="UniProtKB-KW"/>
</dbReference>
<feature type="binding site" evidence="14 15">
    <location>
        <position position="69"/>
    </location>
    <ligand>
        <name>[4Fe-4S] cluster</name>
        <dbReference type="ChEBI" id="CHEBI:49883"/>
        <note>4Fe-4S-S-AdoMet</note>
    </ligand>
</feature>
<dbReference type="InterPro" id="IPR007197">
    <property type="entry name" value="rSAM"/>
</dbReference>
<evidence type="ECO:0000313" key="17">
    <source>
        <dbReference type="EMBL" id="SQJ00663.1"/>
    </source>
</evidence>
<dbReference type="PANTHER" id="PTHR22976">
    <property type="entry name" value="BIOTIN SYNTHASE"/>
    <property type="match status" value="1"/>
</dbReference>
<dbReference type="EC" id="2.8.1.6" evidence="4 14"/>
<dbReference type="RefSeq" id="WP_005976665.1">
    <property type="nucleotide sequence ID" value="NZ_CABKNW010000001.1"/>
</dbReference>
<feature type="binding site" evidence="14 15">
    <location>
        <position position="76"/>
    </location>
    <ligand>
        <name>[4Fe-4S] cluster</name>
        <dbReference type="ChEBI" id="CHEBI:49883"/>
        <note>4Fe-4S-S-AdoMet</note>
    </ligand>
</feature>
<dbReference type="Gene3D" id="3.20.20.70">
    <property type="entry name" value="Aldolase class I"/>
    <property type="match status" value="1"/>
</dbReference>
<proteinExistence type="inferred from homology"/>
<keyword evidence="6 14" id="KW-0808">Transferase</keyword>
<evidence type="ECO:0000256" key="5">
    <source>
        <dbReference type="ARBA" id="ARBA00022485"/>
    </source>
</evidence>
<organism evidence="17 18">
    <name type="scientific">Fusobacterium ulcerans</name>
    <dbReference type="NCBI Taxonomy" id="861"/>
    <lineage>
        <taxon>Bacteria</taxon>
        <taxon>Fusobacteriati</taxon>
        <taxon>Fusobacteriota</taxon>
        <taxon>Fusobacteriia</taxon>
        <taxon>Fusobacteriales</taxon>
        <taxon>Fusobacteriaceae</taxon>
        <taxon>Fusobacterium</taxon>
    </lineage>
</organism>
<comment type="cofactor">
    <cofactor evidence="15">
        <name>[2Fe-2S] cluster</name>
        <dbReference type="ChEBI" id="CHEBI:190135"/>
    </cofactor>
    <text evidence="15">Binds 1 [2Fe-2S] cluster. The cluster is coordinated with 3 cysteines and 1 arginine.</text>
</comment>
<dbReference type="EMBL" id="LS483487">
    <property type="protein sequence ID" value="SQJ00663.1"/>
    <property type="molecule type" value="Genomic_DNA"/>
</dbReference>
<evidence type="ECO:0000256" key="4">
    <source>
        <dbReference type="ARBA" id="ARBA00012236"/>
    </source>
</evidence>
<feature type="binding site" evidence="14 15">
    <location>
        <position position="207"/>
    </location>
    <ligand>
        <name>[2Fe-2S] cluster</name>
        <dbReference type="ChEBI" id="CHEBI:190135"/>
    </ligand>
</feature>
<gene>
    <name evidence="17" type="primary">bioB_1</name>
    <name evidence="14" type="synonym">bioB</name>
    <name evidence="17" type="ORF">NCTC12112_00957</name>
</gene>
<dbReference type="SFLD" id="SFLDG01278">
    <property type="entry name" value="biotin_synthase_like"/>
    <property type="match status" value="1"/>
</dbReference>
<dbReference type="AlphaFoldDB" id="A0AAX2J9D4"/>
<evidence type="ECO:0000256" key="13">
    <source>
        <dbReference type="ARBA" id="ARBA00051157"/>
    </source>
</evidence>
<dbReference type="InterPro" id="IPR058240">
    <property type="entry name" value="rSAM_sf"/>
</dbReference>
<comment type="cofactor">
    <cofactor evidence="14">
        <name>[2Fe-2S] cluster</name>
        <dbReference type="ChEBI" id="CHEBI:190135"/>
    </cofactor>
    <text evidence="14">Binds 1 [2Fe-2S] cluster. The cluster is coordinated with 3 cysteines and 1 arginine.</text>
</comment>
<evidence type="ECO:0000256" key="15">
    <source>
        <dbReference type="PIRSR" id="PIRSR001619-1"/>
    </source>
</evidence>
<dbReference type="SUPFAM" id="SSF102114">
    <property type="entry name" value="Radical SAM enzymes"/>
    <property type="match status" value="1"/>
</dbReference>
<dbReference type="SMART" id="SM00876">
    <property type="entry name" value="BATS"/>
    <property type="match status" value="1"/>
</dbReference>
<dbReference type="SFLD" id="SFLDG01060">
    <property type="entry name" value="BATS_domain_containing"/>
    <property type="match status" value="1"/>
</dbReference>
<evidence type="ECO:0000259" key="16">
    <source>
        <dbReference type="PROSITE" id="PS51918"/>
    </source>
</evidence>
<evidence type="ECO:0000313" key="18">
    <source>
        <dbReference type="Proteomes" id="UP000249008"/>
    </source>
</evidence>
<evidence type="ECO:0000256" key="7">
    <source>
        <dbReference type="ARBA" id="ARBA00022691"/>
    </source>
</evidence>
<keyword evidence="11 14" id="KW-0408">Iron</keyword>
<evidence type="ECO:0000256" key="10">
    <source>
        <dbReference type="ARBA" id="ARBA00022756"/>
    </source>
</evidence>
<evidence type="ECO:0000256" key="6">
    <source>
        <dbReference type="ARBA" id="ARBA00022679"/>
    </source>
</evidence>
<keyword evidence="9 14" id="KW-0479">Metal-binding</keyword>
<evidence type="ECO:0000256" key="2">
    <source>
        <dbReference type="ARBA" id="ARBA00010765"/>
    </source>
</evidence>
<keyword evidence="8 14" id="KW-0001">2Fe-2S</keyword>
<evidence type="ECO:0000256" key="9">
    <source>
        <dbReference type="ARBA" id="ARBA00022723"/>
    </source>
</evidence>
<evidence type="ECO:0000256" key="12">
    <source>
        <dbReference type="ARBA" id="ARBA00023014"/>
    </source>
</evidence>
<feature type="binding site" evidence="14 15">
    <location>
        <position position="113"/>
    </location>
    <ligand>
        <name>[2Fe-2S] cluster</name>
        <dbReference type="ChEBI" id="CHEBI:190135"/>
    </ligand>
</feature>
<dbReference type="KEGG" id="ful:C4N20_11985"/>
<feature type="binding site" evidence="14 15">
    <location>
        <position position="147"/>
    </location>
    <ligand>
        <name>[2Fe-2S] cluster</name>
        <dbReference type="ChEBI" id="CHEBI:190135"/>
    </ligand>
</feature>
<name>A0AAX2J9D4_9FUSO</name>
<dbReference type="InterPro" id="IPR006638">
    <property type="entry name" value="Elp3/MiaA/NifB-like_rSAM"/>
</dbReference>
<comment type="similarity">
    <text evidence="2 14">Belongs to the radical SAM superfamily. Biotin synthase family.</text>
</comment>
<evidence type="ECO:0000256" key="8">
    <source>
        <dbReference type="ARBA" id="ARBA00022714"/>
    </source>
</evidence>
<evidence type="ECO:0000256" key="1">
    <source>
        <dbReference type="ARBA" id="ARBA00004942"/>
    </source>
</evidence>
<keyword evidence="12 14" id="KW-0411">Iron-sulfur</keyword>
<dbReference type="GO" id="GO:0005506">
    <property type="term" value="F:iron ion binding"/>
    <property type="evidence" value="ECO:0007669"/>
    <property type="project" value="UniProtKB-UniRule"/>
</dbReference>
<keyword evidence="5 14" id="KW-0004">4Fe-4S</keyword>
<dbReference type="NCBIfam" id="TIGR00433">
    <property type="entry name" value="bioB"/>
    <property type="match status" value="1"/>
</dbReference>
<dbReference type="Pfam" id="PF04055">
    <property type="entry name" value="Radical_SAM"/>
    <property type="match status" value="1"/>
</dbReference>
<comment type="catalytic activity">
    <reaction evidence="13 14">
        <text>(4R,5S)-dethiobiotin + (sulfur carrier)-SH + 2 reduced [2Fe-2S]-[ferredoxin] + 2 S-adenosyl-L-methionine = (sulfur carrier)-H + biotin + 2 5'-deoxyadenosine + 2 L-methionine + 2 oxidized [2Fe-2S]-[ferredoxin]</text>
        <dbReference type="Rhea" id="RHEA:22060"/>
        <dbReference type="Rhea" id="RHEA-COMP:10000"/>
        <dbReference type="Rhea" id="RHEA-COMP:10001"/>
        <dbReference type="Rhea" id="RHEA-COMP:14737"/>
        <dbReference type="Rhea" id="RHEA-COMP:14739"/>
        <dbReference type="ChEBI" id="CHEBI:17319"/>
        <dbReference type="ChEBI" id="CHEBI:29917"/>
        <dbReference type="ChEBI" id="CHEBI:33737"/>
        <dbReference type="ChEBI" id="CHEBI:33738"/>
        <dbReference type="ChEBI" id="CHEBI:57586"/>
        <dbReference type="ChEBI" id="CHEBI:57844"/>
        <dbReference type="ChEBI" id="CHEBI:59789"/>
        <dbReference type="ChEBI" id="CHEBI:64428"/>
        <dbReference type="ChEBI" id="CHEBI:149473"/>
        <dbReference type="EC" id="2.8.1.6"/>
    </reaction>
</comment>
<dbReference type="PROSITE" id="PS51918">
    <property type="entry name" value="RADICAL_SAM"/>
    <property type="match status" value="1"/>
</dbReference>
<sequence length="328" mass="36400">MKNFIKNIKEEILKGKEISFEEAEKLISISNDDKISLDELFSAADEIREKFCGKRFDLCTIINAKSGKCSENCKYCAQSSHFKTNADVYPLVTAEYALDEAKKVEAEGAHRFSLVTSGRGLKSTSKELMELENIYKVLREKTDLMLCASHGICDKEALIKLKEAGVTTYHHNLETSREFYSNICSTHTFEDRVNTINAAKEAGLNVCSGGILGLGETPIDRIKMAFELKSLGVFSVPINILTPIPGTPLEDMEGVEPMELVKTMAVYRFILPKTYLRYAGGRVKLGELQNLGIKAGINSALTGNFLTTTGNTIESDKKMIEGEGYEFK</sequence>
<dbReference type="Proteomes" id="UP000249008">
    <property type="component" value="Chromosome 1"/>
</dbReference>
<dbReference type="SFLD" id="SFLDS00029">
    <property type="entry name" value="Radical_SAM"/>
    <property type="match status" value="1"/>
</dbReference>
<dbReference type="InterPro" id="IPR013785">
    <property type="entry name" value="Aldolase_TIM"/>
</dbReference>
<dbReference type="FunFam" id="3.20.20.70:FF:000026">
    <property type="entry name" value="Biotin synthase"/>
    <property type="match status" value="1"/>
</dbReference>
<comment type="subunit">
    <text evidence="3 14">Homodimer.</text>
</comment>
<dbReference type="InterPro" id="IPR010722">
    <property type="entry name" value="BATS_dom"/>
</dbReference>
<dbReference type="GO" id="GO:0051539">
    <property type="term" value="F:4 iron, 4 sulfur cluster binding"/>
    <property type="evidence" value="ECO:0007669"/>
    <property type="project" value="UniProtKB-KW"/>
</dbReference>
<dbReference type="Pfam" id="PF06968">
    <property type="entry name" value="BATS"/>
    <property type="match status" value="1"/>
</dbReference>
<protein>
    <recommendedName>
        <fullName evidence="4 14">Biotin synthase</fullName>
        <ecNumber evidence="4 14">2.8.1.6</ecNumber>
    </recommendedName>
</protein>
<evidence type="ECO:0000256" key="14">
    <source>
        <dbReference type="HAMAP-Rule" id="MF_01694"/>
    </source>
</evidence>
<comment type="function">
    <text evidence="14">Catalyzes the conversion of dethiobiotin (DTB) to biotin by the insertion of a sulfur atom into dethiobiotin via a radical-based mechanism.</text>
</comment>
<dbReference type="GO" id="GO:0009102">
    <property type="term" value="P:biotin biosynthetic process"/>
    <property type="evidence" value="ECO:0007669"/>
    <property type="project" value="UniProtKB-UniRule"/>
</dbReference>
<dbReference type="GeneID" id="78455535"/>
<accession>A0AAX2J9D4</accession>
<dbReference type="CDD" id="cd01335">
    <property type="entry name" value="Radical_SAM"/>
    <property type="match status" value="1"/>
</dbReference>
<dbReference type="InterPro" id="IPR024177">
    <property type="entry name" value="Biotin_synthase"/>
</dbReference>
<feature type="binding site" evidence="14 15">
    <location>
        <position position="73"/>
    </location>
    <ligand>
        <name>[4Fe-4S] cluster</name>
        <dbReference type="ChEBI" id="CHEBI:49883"/>
        <note>4Fe-4S-S-AdoMet</note>
    </ligand>
</feature>
<evidence type="ECO:0000256" key="3">
    <source>
        <dbReference type="ARBA" id="ARBA00011738"/>
    </source>
</evidence>
<feature type="binding site" evidence="14 15">
    <location>
        <position position="277"/>
    </location>
    <ligand>
        <name>[2Fe-2S] cluster</name>
        <dbReference type="ChEBI" id="CHEBI:190135"/>
    </ligand>
</feature>
<comment type="cofactor">
    <cofactor evidence="14 15">
        <name>[4Fe-4S] cluster</name>
        <dbReference type="ChEBI" id="CHEBI:49883"/>
    </cofactor>
    <text evidence="14 15">Binds 1 [4Fe-4S] cluster. The cluster is coordinated with 3 cysteines and an exchangeable S-adenosyl-L-methionine.</text>
</comment>
<dbReference type="InterPro" id="IPR002684">
    <property type="entry name" value="Biotin_synth/BioAB"/>
</dbReference>